<dbReference type="CDD" id="cd04237">
    <property type="entry name" value="AAK_NAGS-ABP"/>
    <property type="match status" value="1"/>
</dbReference>
<dbReference type="InterPro" id="IPR010167">
    <property type="entry name" value="NH2A_AcTrfase"/>
</dbReference>
<reference evidence="10 11" key="1">
    <citation type="submission" date="2018-06" db="EMBL/GenBank/DDBJ databases">
        <title>Nitrincola tibetense sp. nov., isolated from Lake XuguoCo on Tibetan Plateau.</title>
        <authorList>
            <person name="Xing P."/>
        </authorList>
    </citation>
    <scope>NUCLEOTIDE SEQUENCE [LARGE SCALE GENOMIC DNA]</scope>
    <source>
        <strain evidence="11">xg18</strain>
    </source>
</reference>
<keyword evidence="3 8" id="KW-0055">Arginine biosynthesis</keyword>
<organism evidence="10 11">
    <name type="scientific">Nitrincola tibetensis</name>
    <dbReference type="NCBI Taxonomy" id="2219697"/>
    <lineage>
        <taxon>Bacteria</taxon>
        <taxon>Pseudomonadati</taxon>
        <taxon>Pseudomonadota</taxon>
        <taxon>Gammaproteobacteria</taxon>
        <taxon>Oceanospirillales</taxon>
        <taxon>Oceanospirillaceae</taxon>
        <taxon>Nitrincola</taxon>
    </lineage>
</organism>
<keyword evidence="4 8" id="KW-0028">Amino-acid biosynthesis</keyword>
<dbReference type="AlphaFoldDB" id="A0A364NPF1"/>
<dbReference type="PIRSF" id="PIRSF000423">
    <property type="entry name" value="ArgA"/>
    <property type="match status" value="1"/>
</dbReference>
<evidence type="ECO:0000256" key="5">
    <source>
        <dbReference type="ARBA" id="ARBA00022679"/>
    </source>
</evidence>
<dbReference type="Pfam" id="PF00696">
    <property type="entry name" value="AA_kinase"/>
    <property type="match status" value="1"/>
</dbReference>
<comment type="subcellular location">
    <subcellularLocation>
        <location evidence="8">Cytoplasm</location>
    </subcellularLocation>
</comment>
<evidence type="ECO:0000256" key="7">
    <source>
        <dbReference type="ARBA" id="ARBA00048372"/>
    </source>
</evidence>
<dbReference type="InterPro" id="IPR033719">
    <property type="entry name" value="NAGS_kin"/>
</dbReference>
<comment type="miscellaneous">
    <text evidence="8">In bacteria which possess the bifunctional enzyme ornithine acetyltransferase/N-acetylglutamate synthase (ArgJ), ArgA fulfills an anaplerotic role.</text>
</comment>
<evidence type="ECO:0000313" key="11">
    <source>
        <dbReference type="Proteomes" id="UP000250744"/>
    </source>
</evidence>
<evidence type="ECO:0000256" key="3">
    <source>
        <dbReference type="ARBA" id="ARBA00022571"/>
    </source>
</evidence>
<dbReference type="RefSeq" id="WP_112157997.1">
    <property type="nucleotide sequence ID" value="NZ_QKRX01000003.1"/>
</dbReference>
<evidence type="ECO:0000313" key="10">
    <source>
        <dbReference type="EMBL" id="RAU18765.1"/>
    </source>
</evidence>
<dbReference type="SUPFAM" id="SSF53633">
    <property type="entry name" value="Carbamate kinase-like"/>
    <property type="match status" value="1"/>
</dbReference>
<dbReference type="GO" id="GO:0006526">
    <property type="term" value="P:L-arginine biosynthetic process"/>
    <property type="evidence" value="ECO:0007669"/>
    <property type="project" value="UniProtKB-UniRule"/>
</dbReference>
<dbReference type="SUPFAM" id="SSF55729">
    <property type="entry name" value="Acyl-CoA N-acyltransferases (Nat)"/>
    <property type="match status" value="1"/>
</dbReference>
<dbReference type="Pfam" id="PF00583">
    <property type="entry name" value="Acetyltransf_1"/>
    <property type="match status" value="1"/>
</dbReference>
<dbReference type="Gene3D" id="3.40.1160.10">
    <property type="entry name" value="Acetylglutamate kinase-like"/>
    <property type="match status" value="1"/>
</dbReference>
<evidence type="ECO:0000256" key="2">
    <source>
        <dbReference type="ARBA" id="ARBA00009145"/>
    </source>
</evidence>
<comment type="pathway">
    <text evidence="1 8">Amino-acid biosynthesis; L-arginine biosynthesis; N(2)-acetyl-L-ornithine from L-glutamate: step 1/4.</text>
</comment>
<proteinExistence type="inferred from homology"/>
<sequence>MNKPSSTQDALQYVNWFRHSSPYINAHREKTFVLMLSGEALDDPNLTNIIHDIALLNSLDVRLVVVYGSRPQIETRLQQRNIPTRLHHHQRITDSDTLSCVIEAAGVLRAELEALFSMGLSNTPMHGSRIRVCSGNFVTAKPAGVVDGVDLGHTGEPRRVDHKAINQQLDLNNIVLISNLGFSPTGEIFNLSVEEVATRTAIALKADKLILFGSEDGIRDSRGDLRSELLVATAKRMVSQYLSRIEDVSLAYSETARLLQAAADACEHNVPRCHLISYQQDGALLAELFTRDGSGTMVIKESYEQIRQASIDDVGGILELIAPLESQGVLVRRSRERLEAEIERFTLVERDNVIIGCAALYPFLEDKVGELACVAIDNQYRGGERGDRLLEAIEARAHELGLKSLFVLTTRTAHWFVERGFKPAPLDDLPGEKKALYNFQRNSKVFFKAL</sequence>
<dbReference type="Gene3D" id="3.40.630.30">
    <property type="match status" value="1"/>
</dbReference>
<keyword evidence="6 8" id="KW-0012">Acyltransferase</keyword>
<dbReference type="OrthoDB" id="9802238at2"/>
<dbReference type="NCBIfam" id="TIGR01890">
    <property type="entry name" value="N-Ac-Glu-synth"/>
    <property type="match status" value="1"/>
</dbReference>
<dbReference type="HAMAP" id="MF_01105">
    <property type="entry name" value="N_acetyl_glu_synth"/>
    <property type="match status" value="1"/>
</dbReference>
<dbReference type="InterPro" id="IPR001048">
    <property type="entry name" value="Asp/Glu/Uridylate_kinase"/>
</dbReference>
<dbReference type="InterPro" id="IPR036393">
    <property type="entry name" value="AceGlu_kinase-like_sf"/>
</dbReference>
<accession>A0A364NPF1</accession>
<dbReference type="NCBIfam" id="NF003641">
    <property type="entry name" value="PRK05279.1"/>
    <property type="match status" value="1"/>
</dbReference>
<dbReference type="InterPro" id="IPR016181">
    <property type="entry name" value="Acyl_CoA_acyltransferase"/>
</dbReference>
<keyword evidence="11" id="KW-1185">Reference proteome</keyword>
<dbReference type="InterPro" id="IPR000182">
    <property type="entry name" value="GNAT_dom"/>
</dbReference>
<dbReference type="EC" id="2.3.1.1" evidence="8"/>
<evidence type="ECO:0000259" key="9">
    <source>
        <dbReference type="PROSITE" id="PS51186"/>
    </source>
</evidence>
<gene>
    <name evidence="8" type="primary">argA</name>
    <name evidence="10" type="ORF">DN062_04570</name>
</gene>
<dbReference type="GO" id="GO:0005737">
    <property type="term" value="C:cytoplasm"/>
    <property type="evidence" value="ECO:0007669"/>
    <property type="project" value="UniProtKB-SubCell"/>
</dbReference>
<keyword evidence="8" id="KW-0963">Cytoplasm</keyword>
<evidence type="ECO:0000256" key="1">
    <source>
        <dbReference type="ARBA" id="ARBA00004925"/>
    </source>
</evidence>
<evidence type="ECO:0000256" key="6">
    <source>
        <dbReference type="ARBA" id="ARBA00023315"/>
    </source>
</evidence>
<name>A0A364NPF1_9GAMM</name>
<dbReference type="PANTHER" id="PTHR30602">
    <property type="entry name" value="AMINO-ACID ACETYLTRANSFERASE"/>
    <property type="match status" value="1"/>
</dbReference>
<evidence type="ECO:0000256" key="8">
    <source>
        <dbReference type="HAMAP-Rule" id="MF_01105"/>
    </source>
</evidence>
<comment type="caution">
    <text evidence="10">The sequence shown here is derived from an EMBL/GenBank/DDBJ whole genome shotgun (WGS) entry which is preliminary data.</text>
</comment>
<comment type="catalytic activity">
    <reaction evidence="7 8">
        <text>L-glutamate + acetyl-CoA = N-acetyl-L-glutamate + CoA + H(+)</text>
        <dbReference type="Rhea" id="RHEA:24292"/>
        <dbReference type="ChEBI" id="CHEBI:15378"/>
        <dbReference type="ChEBI" id="CHEBI:29985"/>
        <dbReference type="ChEBI" id="CHEBI:44337"/>
        <dbReference type="ChEBI" id="CHEBI:57287"/>
        <dbReference type="ChEBI" id="CHEBI:57288"/>
        <dbReference type="EC" id="2.3.1.1"/>
    </reaction>
</comment>
<dbReference type="UniPathway" id="UPA00068">
    <property type="reaction ID" value="UER00106"/>
</dbReference>
<dbReference type="GO" id="GO:0004042">
    <property type="term" value="F:L-glutamate N-acetyltransferase activity"/>
    <property type="evidence" value="ECO:0007669"/>
    <property type="project" value="UniProtKB-UniRule"/>
</dbReference>
<evidence type="ECO:0000256" key="4">
    <source>
        <dbReference type="ARBA" id="ARBA00022605"/>
    </source>
</evidence>
<dbReference type="Proteomes" id="UP000250744">
    <property type="component" value="Unassembled WGS sequence"/>
</dbReference>
<comment type="similarity">
    <text evidence="2 8">Belongs to the acetyltransferase family. ArgA subfamily.</text>
</comment>
<protein>
    <recommendedName>
        <fullName evidence="8">Amino-acid acetyltransferase</fullName>
        <ecNumber evidence="8">2.3.1.1</ecNumber>
    </recommendedName>
    <alternativeName>
        <fullName evidence="8">N-acetylglutamate synthase</fullName>
        <shortName evidence="8">AGS</shortName>
        <shortName evidence="8">NAGS</shortName>
    </alternativeName>
</protein>
<dbReference type="EMBL" id="QKRX01000003">
    <property type="protein sequence ID" value="RAU18765.1"/>
    <property type="molecule type" value="Genomic_DNA"/>
</dbReference>
<dbReference type="PANTHER" id="PTHR30602:SF12">
    <property type="entry name" value="AMINO-ACID ACETYLTRANSFERASE NAGS1, CHLOROPLASTIC-RELATED"/>
    <property type="match status" value="1"/>
</dbReference>
<feature type="domain" description="N-acetyltransferase" evidence="9">
    <location>
        <begin position="304"/>
        <end position="443"/>
    </location>
</feature>
<keyword evidence="5 8" id="KW-0808">Transferase</keyword>
<dbReference type="PROSITE" id="PS51186">
    <property type="entry name" value="GNAT"/>
    <property type="match status" value="1"/>
</dbReference>